<dbReference type="SUPFAM" id="SSF53383">
    <property type="entry name" value="PLP-dependent transferases"/>
    <property type="match status" value="1"/>
</dbReference>
<dbReference type="Gene3D" id="3.40.640.10">
    <property type="entry name" value="Type I PLP-dependent aspartate aminotransferase-like (Major domain)"/>
    <property type="match status" value="1"/>
</dbReference>
<dbReference type="Gene3D" id="3.90.1150.10">
    <property type="entry name" value="Aspartate Aminotransferase, domain 1"/>
    <property type="match status" value="1"/>
</dbReference>
<dbReference type="Proteomes" id="UP001166784">
    <property type="component" value="Unassembled WGS sequence"/>
</dbReference>
<keyword evidence="2" id="KW-0032">Aminotransferase</keyword>
<organism evidence="2 3">
    <name type="scientific">Streptomyces marispadix</name>
    <dbReference type="NCBI Taxonomy" id="2922868"/>
    <lineage>
        <taxon>Bacteria</taxon>
        <taxon>Bacillati</taxon>
        <taxon>Actinomycetota</taxon>
        <taxon>Actinomycetes</taxon>
        <taxon>Kitasatosporales</taxon>
        <taxon>Streptomycetaceae</taxon>
        <taxon>Streptomyces</taxon>
    </lineage>
</organism>
<dbReference type="PANTHER" id="PTHR43586:SF21">
    <property type="entry name" value="PYRIDOXAL PHOSPHATE (PLP)-DEPENDENT ASPARTATE AMINOTRANSFERASE SUPERFAMILY"/>
    <property type="match status" value="1"/>
</dbReference>
<keyword evidence="2" id="KW-0808">Transferase</keyword>
<dbReference type="InterPro" id="IPR015422">
    <property type="entry name" value="PyrdxlP-dep_Trfase_small"/>
</dbReference>
<dbReference type="InterPro" id="IPR000192">
    <property type="entry name" value="Aminotrans_V_dom"/>
</dbReference>
<feature type="domain" description="Aminotransferase class V" evidence="1">
    <location>
        <begin position="93"/>
        <end position="297"/>
    </location>
</feature>
<keyword evidence="3" id="KW-1185">Reference proteome</keyword>
<name>A0ABS9SXW8_9ACTN</name>
<dbReference type="InterPro" id="IPR015424">
    <property type="entry name" value="PyrdxlP-dep_Trfase"/>
</dbReference>
<dbReference type="GO" id="GO:0008483">
    <property type="term" value="F:transaminase activity"/>
    <property type="evidence" value="ECO:0007669"/>
    <property type="project" value="UniProtKB-KW"/>
</dbReference>
<evidence type="ECO:0000313" key="3">
    <source>
        <dbReference type="Proteomes" id="UP001166784"/>
    </source>
</evidence>
<dbReference type="PANTHER" id="PTHR43586">
    <property type="entry name" value="CYSTEINE DESULFURASE"/>
    <property type="match status" value="1"/>
</dbReference>
<dbReference type="Pfam" id="PF00266">
    <property type="entry name" value="Aminotran_5"/>
    <property type="match status" value="1"/>
</dbReference>
<evidence type="ECO:0000313" key="2">
    <source>
        <dbReference type="EMBL" id="MCH6161110.1"/>
    </source>
</evidence>
<dbReference type="InterPro" id="IPR015421">
    <property type="entry name" value="PyrdxlP-dep_Trfase_major"/>
</dbReference>
<comment type="caution">
    <text evidence="2">The sequence shown here is derived from an EMBL/GenBank/DDBJ whole genome shotgun (WGS) entry which is preliminary data.</text>
</comment>
<dbReference type="RefSeq" id="WP_241059264.1">
    <property type="nucleotide sequence ID" value="NZ_JAKWJU010000002.1"/>
</dbReference>
<reference evidence="2" key="2">
    <citation type="journal article" date="2023" name="Int. J. Syst. Evol. Microbiol.">
        <title>Streptomyces marispadix sp. nov., isolated from marine beach sediment of the Northern Coast of Portugal.</title>
        <authorList>
            <person name="dos Santos J.D.N."/>
            <person name="Vitorino I.R."/>
            <person name="Kallscheuer N."/>
            <person name="Srivastava A."/>
            <person name="Krautwurst S."/>
            <person name="Marz M."/>
            <person name="Jogler C."/>
            <person name="Lobo Da Cunha A."/>
            <person name="Catita J."/>
            <person name="Goncalves H."/>
            <person name="Gonzalez I."/>
            <person name="Reyes F."/>
            <person name="Lage O.M."/>
        </authorList>
    </citation>
    <scope>NUCLEOTIDE SEQUENCE</scope>
    <source>
        <strain evidence="2">M600PL45_2</strain>
    </source>
</reference>
<gene>
    <name evidence="2" type="ORF">MMA15_12065</name>
</gene>
<reference evidence="2" key="1">
    <citation type="submission" date="2022-03" db="EMBL/GenBank/DDBJ databases">
        <authorList>
            <person name="Santos J.D.N."/>
            <person name="Kallscheuer N."/>
            <person name="Jogler C."/>
            <person name="Lage O.M."/>
        </authorList>
    </citation>
    <scope>NUCLEOTIDE SEQUENCE</scope>
    <source>
        <strain evidence="2">M600PL45_2</strain>
    </source>
</reference>
<proteinExistence type="predicted"/>
<sequence length="366" mass="38911">MQTNTTHADEADGHDRLSRAQQEFAPEVVYLNTASLGLPPRRSLDALRAAENEWRRGTASPSAYDRPLAEARAAYAGLVGVDPSSVAVGSQVSAFVGLVAASLPEGSEVLTAAGEFTSVVFPFHAQTPRGVRVREVPLEALAEEVTSRTSLVAVAAVQSADGRVADLGALRTACEATGARVLLDTTQATGWLPVDASRYAYTVNGGYKWLLAPRGTCFFTVGAECMDGLTPHSAGWFAGEERWESLYGAPLRLAKDARRFDVSPVWHAWVGQAGSLELLAEVGTDVLHAHAVGLADRFRAAVGLPYGDSAIVSTAVRPDTARELERAGVVGSTRAGRLRLAFHLYNTESDADRAAEVVAGRLVREE</sequence>
<evidence type="ECO:0000259" key="1">
    <source>
        <dbReference type="Pfam" id="PF00266"/>
    </source>
</evidence>
<protein>
    <submittedName>
        <fullName evidence="2">Aminotransferase class V-fold PLP-dependent enzyme</fullName>
    </submittedName>
</protein>
<accession>A0ABS9SXW8</accession>
<dbReference type="EMBL" id="JAKWJU010000002">
    <property type="protein sequence ID" value="MCH6161110.1"/>
    <property type="molecule type" value="Genomic_DNA"/>
</dbReference>